<sequence length="381" mass="42908">MFNNLPVRWRSWKIKTYYPTVSLRAKLFFSTVVIFALSSCGDKNEADTDQPTDPTVTESFSERLTEVDTAILHPSTFYREVISQGKVASTRKIDVPFTAQGLITEVPVKAGQQVSKGDLLVAIDDFMVRNDIKKLETQLKQTQLNIENHYINLGYQPDNLEGIPEAVKRNAAIEFNLESLRIEEERLNHELASRRITAPFSGVITDLEVNEGAHTSAYKKVCTLIDNRSLTIHFPVLESEMERVQKGQSIQIEPIFQSSEELSGTGRITTVSPTVSEQGMIDCVAQIGPSNIPYRDGMRVNVYIRDAVPNVLVLPKSAVVDRQNRLVVFTLSSEDRAYWNYVELGGENSDSYLIRDGVQAGDTIIMNHNFDLAHLERIRVK</sequence>
<dbReference type="Gene3D" id="2.40.50.100">
    <property type="match status" value="1"/>
</dbReference>
<reference evidence="4" key="1">
    <citation type="submission" date="2021-06" db="EMBL/GenBank/DDBJ databases">
        <title>44 bacteria genomes isolated from Dapeng, Shenzhen.</title>
        <authorList>
            <person name="Zheng W."/>
            <person name="Yu S."/>
            <person name="Huang Y."/>
        </authorList>
    </citation>
    <scope>NUCLEOTIDE SEQUENCE</scope>
    <source>
        <strain evidence="4">DP5N28-2</strain>
    </source>
</reference>
<dbReference type="GO" id="GO:0015562">
    <property type="term" value="F:efflux transmembrane transporter activity"/>
    <property type="evidence" value="ECO:0007669"/>
    <property type="project" value="TreeGrafter"/>
</dbReference>
<evidence type="ECO:0000259" key="3">
    <source>
        <dbReference type="Pfam" id="PF25917"/>
    </source>
</evidence>
<dbReference type="AlphaFoldDB" id="A0A953I2W6"/>
<evidence type="ECO:0000313" key="5">
    <source>
        <dbReference type="Proteomes" id="UP000753961"/>
    </source>
</evidence>
<dbReference type="NCBIfam" id="TIGR01730">
    <property type="entry name" value="RND_mfp"/>
    <property type="match status" value="1"/>
</dbReference>
<keyword evidence="5" id="KW-1185">Reference proteome</keyword>
<evidence type="ECO:0000256" key="2">
    <source>
        <dbReference type="SAM" id="Coils"/>
    </source>
</evidence>
<dbReference type="GO" id="GO:1990281">
    <property type="term" value="C:efflux pump complex"/>
    <property type="evidence" value="ECO:0007669"/>
    <property type="project" value="TreeGrafter"/>
</dbReference>
<comment type="caution">
    <text evidence="4">The sequence shown here is derived from an EMBL/GenBank/DDBJ whole genome shotgun (WGS) entry which is preliminary data.</text>
</comment>
<dbReference type="EMBL" id="JAHVHU010000027">
    <property type="protein sequence ID" value="MBY5960227.1"/>
    <property type="molecule type" value="Genomic_DNA"/>
</dbReference>
<evidence type="ECO:0000313" key="4">
    <source>
        <dbReference type="EMBL" id="MBY5960227.1"/>
    </source>
</evidence>
<dbReference type="Gene3D" id="1.10.287.470">
    <property type="entry name" value="Helix hairpin bin"/>
    <property type="match status" value="1"/>
</dbReference>
<comment type="similarity">
    <text evidence="1">Belongs to the membrane fusion protein (MFP) (TC 8.A.1) family.</text>
</comment>
<dbReference type="SUPFAM" id="SSF111369">
    <property type="entry name" value="HlyD-like secretion proteins"/>
    <property type="match status" value="1"/>
</dbReference>
<organism evidence="4 5">
    <name type="scientific">Membranihabitans marinus</name>
    <dbReference type="NCBI Taxonomy" id="1227546"/>
    <lineage>
        <taxon>Bacteria</taxon>
        <taxon>Pseudomonadati</taxon>
        <taxon>Bacteroidota</taxon>
        <taxon>Saprospiria</taxon>
        <taxon>Saprospirales</taxon>
        <taxon>Saprospiraceae</taxon>
        <taxon>Membranihabitans</taxon>
    </lineage>
</organism>
<dbReference type="Pfam" id="PF25917">
    <property type="entry name" value="BSH_RND"/>
    <property type="match status" value="1"/>
</dbReference>
<keyword evidence="2" id="KW-0175">Coiled coil</keyword>
<dbReference type="InterPro" id="IPR006143">
    <property type="entry name" value="RND_pump_MFP"/>
</dbReference>
<dbReference type="PANTHER" id="PTHR30469">
    <property type="entry name" value="MULTIDRUG RESISTANCE PROTEIN MDTA"/>
    <property type="match status" value="1"/>
</dbReference>
<dbReference type="Gene3D" id="2.40.420.20">
    <property type="match status" value="1"/>
</dbReference>
<gene>
    <name evidence="4" type="ORF">KUV50_18900</name>
</gene>
<protein>
    <submittedName>
        <fullName evidence="4">Efflux RND transporter periplasmic adaptor subunit</fullName>
    </submittedName>
</protein>
<evidence type="ECO:0000256" key="1">
    <source>
        <dbReference type="ARBA" id="ARBA00009477"/>
    </source>
</evidence>
<dbReference type="RefSeq" id="WP_222581777.1">
    <property type="nucleotide sequence ID" value="NZ_JAHVHU010000027.1"/>
</dbReference>
<feature type="coiled-coil region" evidence="2">
    <location>
        <begin position="132"/>
        <end position="190"/>
    </location>
</feature>
<dbReference type="Gene3D" id="2.40.30.170">
    <property type="match status" value="1"/>
</dbReference>
<proteinExistence type="inferred from homology"/>
<dbReference type="PANTHER" id="PTHR30469:SF15">
    <property type="entry name" value="HLYD FAMILY OF SECRETION PROTEINS"/>
    <property type="match status" value="1"/>
</dbReference>
<name>A0A953I2W6_9BACT</name>
<dbReference type="InterPro" id="IPR058625">
    <property type="entry name" value="MdtA-like_BSH"/>
</dbReference>
<dbReference type="Proteomes" id="UP000753961">
    <property type="component" value="Unassembled WGS sequence"/>
</dbReference>
<accession>A0A953I2W6</accession>
<feature type="domain" description="Multidrug resistance protein MdtA-like barrel-sandwich hybrid" evidence="3">
    <location>
        <begin position="92"/>
        <end position="218"/>
    </location>
</feature>